<dbReference type="InterPro" id="IPR013357">
    <property type="entry name" value="Acetaldehyde_DH_acetylating"/>
</dbReference>
<dbReference type="InterPro" id="IPR016163">
    <property type="entry name" value="Ald_DH_C"/>
</dbReference>
<evidence type="ECO:0000259" key="2">
    <source>
        <dbReference type="Pfam" id="PF00171"/>
    </source>
</evidence>
<dbReference type="RefSeq" id="WP_087370534.1">
    <property type="nucleotide sequence ID" value="NZ_NFKK01000002.1"/>
</dbReference>
<comment type="caution">
    <text evidence="3">The sequence shown here is derived from an EMBL/GenBank/DDBJ whole genome shotgun (WGS) entry which is preliminary data.</text>
</comment>
<dbReference type="NCBIfam" id="TIGR02518">
    <property type="entry name" value="EutH_ACDH"/>
    <property type="match status" value="1"/>
</dbReference>
<feature type="domain" description="Aldehyde dehydrogenase" evidence="2">
    <location>
        <begin position="11"/>
        <end position="273"/>
    </location>
</feature>
<dbReference type="InterPro" id="IPR016162">
    <property type="entry name" value="Ald_DH_N"/>
</dbReference>
<dbReference type="PANTHER" id="PTHR11699">
    <property type="entry name" value="ALDEHYDE DEHYDROGENASE-RELATED"/>
    <property type="match status" value="1"/>
</dbReference>
<sequence>MQLYDKDLLSMQEVRELVGAAKKAQQELAEKTQAEVDRIVRSIADAGVRNARRLAQMAHEDTGFGIVDDKVIKNVFASRGVYEYIKDLKTIGELERDEEKKLRVIAVPVGVIAGLIPSTNPTSTALFKAEIAIKSGNAIVFSPHPSALRCISETVKVIRQAIAEAGANENLVSCISIPTMQATDNLMKHPDVAMILATGGSAMVRAAYSSGTPAIGVGPGNGPAYIERTADIPLAVKRIIDSKTFDNGTICASEQSVICDADMRPAIQAEMEKQGAYFLNPEERAKLGKFILRANGTMNPEIVGRSVQTIAELAGLDVPASARVLVADEDGVGRGHPYSNEKLGPILAFYTGTDYKDVCDICSTILHYEGKGHSFSMHTKDEKIVDYFSKRIPCSRMMVNTPSALGGIGASTGLMPSLTLGCGAIGGSATSENVGPLNLLNRRYVAYGQCELEDIRKNVPDCSDGICKVNPAPEMMDPKMVDEIVARIIARLQTVN</sequence>
<evidence type="ECO:0000256" key="1">
    <source>
        <dbReference type="ARBA" id="ARBA00023002"/>
    </source>
</evidence>
<dbReference type="Proteomes" id="UP000195897">
    <property type="component" value="Unassembled WGS sequence"/>
</dbReference>
<organism evidence="3 4">
    <name type="scientific">Butyricicoccus pullicaecorum</name>
    <dbReference type="NCBI Taxonomy" id="501571"/>
    <lineage>
        <taxon>Bacteria</taxon>
        <taxon>Bacillati</taxon>
        <taxon>Bacillota</taxon>
        <taxon>Clostridia</taxon>
        <taxon>Eubacteriales</taxon>
        <taxon>Butyricicoccaceae</taxon>
        <taxon>Butyricicoccus</taxon>
    </lineage>
</organism>
<reference evidence="4" key="1">
    <citation type="submission" date="2017-04" db="EMBL/GenBank/DDBJ databases">
        <title>Function of individual gut microbiota members based on whole genome sequencing of pure cultures obtained from chicken caecum.</title>
        <authorList>
            <person name="Medvecky M."/>
            <person name="Cejkova D."/>
            <person name="Polansky O."/>
            <person name="Karasova D."/>
            <person name="Kubasova T."/>
            <person name="Cizek A."/>
            <person name="Rychlik I."/>
        </authorList>
    </citation>
    <scope>NUCLEOTIDE SEQUENCE [LARGE SCALE GENOMIC DNA]</scope>
    <source>
        <strain evidence="4">An180</strain>
    </source>
</reference>
<name>A0A1Y4LBP3_9FIRM</name>
<dbReference type="AlphaFoldDB" id="A0A1Y4LBP3"/>
<dbReference type="Gene3D" id="3.40.605.10">
    <property type="entry name" value="Aldehyde Dehydrogenase, Chain A, domain 1"/>
    <property type="match status" value="1"/>
</dbReference>
<dbReference type="SUPFAM" id="SSF53720">
    <property type="entry name" value="ALDH-like"/>
    <property type="match status" value="1"/>
</dbReference>
<dbReference type="GO" id="GO:0016620">
    <property type="term" value="F:oxidoreductase activity, acting on the aldehyde or oxo group of donors, NAD or NADP as acceptor"/>
    <property type="evidence" value="ECO:0007669"/>
    <property type="project" value="InterPro"/>
</dbReference>
<keyword evidence="1" id="KW-0560">Oxidoreductase</keyword>
<protein>
    <submittedName>
        <fullName evidence="3">Acetaldehyde dehydrogenase (Acetylating)</fullName>
    </submittedName>
</protein>
<dbReference type="InterPro" id="IPR016161">
    <property type="entry name" value="Ald_DH/histidinol_DH"/>
</dbReference>
<proteinExistence type="predicted"/>
<gene>
    <name evidence="3" type="ORF">B5F17_02730</name>
</gene>
<accession>A0A1Y4LBP3</accession>
<dbReference type="Pfam" id="PF00171">
    <property type="entry name" value="Aldedh"/>
    <property type="match status" value="1"/>
</dbReference>
<dbReference type="EMBL" id="NFKK01000002">
    <property type="protein sequence ID" value="OUP54144.1"/>
    <property type="molecule type" value="Genomic_DNA"/>
</dbReference>
<evidence type="ECO:0000313" key="3">
    <source>
        <dbReference type="EMBL" id="OUP54144.1"/>
    </source>
</evidence>
<dbReference type="Gene3D" id="3.40.309.10">
    <property type="entry name" value="Aldehyde Dehydrogenase, Chain A, domain 2"/>
    <property type="match status" value="1"/>
</dbReference>
<evidence type="ECO:0000313" key="4">
    <source>
        <dbReference type="Proteomes" id="UP000195897"/>
    </source>
</evidence>
<dbReference type="InterPro" id="IPR015590">
    <property type="entry name" value="Aldehyde_DH_dom"/>
</dbReference>
<dbReference type="CDD" id="cd07122">
    <property type="entry name" value="ALDH_F20_ACDH"/>
    <property type="match status" value="1"/>
</dbReference>